<dbReference type="Proteomes" id="UP000253606">
    <property type="component" value="Chromosome"/>
</dbReference>
<dbReference type="EMBL" id="CP030840">
    <property type="protein sequence ID" value="AXC14047.1"/>
    <property type="molecule type" value="Genomic_DNA"/>
</dbReference>
<evidence type="ECO:0000313" key="1">
    <source>
        <dbReference type="EMBL" id="AXC14047.1"/>
    </source>
</evidence>
<reference evidence="1 2" key="1">
    <citation type="journal article" date="2018" name="Front. Microbiol.">
        <title>Hydrolytic Capabilities as a Key to Environmental Success: Chitinolytic and Cellulolytic Acidobacteria From Acidic Sub-arctic Soils and Boreal Peatlands.</title>
        <authorList>
            <person name="Belova S.E."/>
            <person name="Ravin N.V."/>
            <person name="Pankratov T.A."/>
            <person name="Rakitin A.L."/>
            <person name="Ivanova A.A."/>
            <person name="Beletsky A.V."/>
            <person name="Mardanov A.V."/>
            <person name="Sinninghe Damste J.S."/>
            <person name="Dedysh S.N."/>
        </authorList>
    </citation>
    <scope>NUCLEOTIDE SEQUENCE [LARGE SCALE GENOMIC DNA]</scope>
    <source>
        <strain evidence="1 2">SBC82</strain>
    </source>
</reference>
<dbReference type="AlphaFoldDB" id="A0A2Z5G5I3"/>
<protein>
    <submittedName>
        <fullName evidence="1">Uncharacterized protein</fullName>
    </submittedName>
</protein>
<accession>A0A2Z5G5I3</accession>
<gene>
    <name evidence="1" type="ORF">ACPOL_4781</name>
</gene>
<keyword evidence="2" id="KW-1185">Reference proteome</keyword>
<organism evidence="1 2">
    <name type="scientific">Acidisarcina polymorpha</name>
    <dbReference type="NCBI Taxonomy" id="2211140"/>
    <lineage>
        <taxon>Bacteria</taxon>
        <taxon>Pseudomonadati</taxon>
        <taxon>Acidobacteriota</taxon>
        <taxon>Terriglobia</taxon>
        <taxon>Terriglobales</taxon>
        <taxon>Acidobacteriaceae</taxon>
        <taxon>Acidisarcina</taxon>
    </lineage>
</organism>
<evidence type="ECO:0000313" key="2">
    <source>
        <dbReference type="Proteomes" id="UP000253606"/>
    </source>
</evidence>
<dbReference type="KEGG" id="abas:ACPOL_4781"/>
<name>A0A2Z5G5I3_9BACT</name>
<sequence>MLQLPVHAAFNRSGYSPELMRGLLHSDWIRKAADSVRLAATAVLLHQMLSAH</sequence>
<proteinExistence type="predicted"/>